<evidence type="ECO:0000256" key="1">
    <source>
        <dbReference type="ARBA" id="ARBA00004651"/>
    </source>
</evidence>
<feature type="transmembrane region" description="Helical" evidence="6">
    <location>
        <begin position="301"/>
        <end position="324"/>
    </location>
</feature>
<dbReference type="InterPro" id="IPR022791">
    <property type="entry name" value="L-PG_synthase/AglD"/>
</dbReference>
<dbReference type="Proteomes" id="UP000823660">
    <property type="component" value="Unassembled WGS sequence"/>
</dbReference>
<feature type="transmembrane region" description="Helical" evidence="6">
    <location>
        <begin position="242"/>
        <end position="265"/>
    </location>
</feature>
<dbReference type="PANTHER" id="PTHR39087:SF2">
    <property type="entry name" value="UPF0104 MEMBRANE PROTEIN MJ1595"/>
    <property type="match status" value="1"/>
</dbReference>
<keyword evidence="5 6" id="KW-0472">Membrane</keyword>
<comment type="caution">
    <text evidence="7">The sequence shown here is derived from an EMBL/GenBank/DDBJ whole genome shotgun (WGS) entry which is preliminary data.</text>
</comment>
<comment type="subcellular location">
    <subcellularLocation>
        <location evidence="1">Cell membrane</location>
        <topology evidence="1">Multi-pass membrane protein</topology>
    </subcellularLocation>
</comment>
<feature type="transmembrane region" description="Helical" evidence="6">
    <location>
        <begin position="149"/>
        <end position="168"/>
    </location>
</feature>
<evidence type="ECO:0000313" key="7">
    <source>
        <dbReference type="EMBL" id="MBO8467553.1"/>
    </source>
</evidence>
<keyword evidence="4 6" id="KW-1133">Transmembrane helix</keyword>
<accession>A0A9D9NBP0</accession>
<feature type="transmembrane region" description="Helical" evidence="6">
    <location>
        <begin position="42"/>
        <end position="59"/>
    </location>
</feature>
<protein>
    <submittedName>
        <fullName evidence="7">Flippase-like domain-containing protein</fullName>
    </submittedName>
</protein>
<feature type="transmembrane region" description="Helical" evidence="6">
    <location>
        <begin position="188"/>
        <end position="209"/>
    </location>
</feature>
<dbReference type="PANTHER" id="PTHR39087">
    <property type="entry name" value="UPF0104 MEMBRANE PROTEIN MJ1595"/>
    <property type="match status" value="1"/>
</dbReference>
<gene>
    <name evidence="7" type="ORF">IAB99_07300</name>
</gene>
<dbReference type="GO" id="GO:0005886">
    <property type="term" value="C:plasma membrane"/>
    <property type="evidence" value="ECO:0007669"/>
    <property type="project" value="UniProtKB-SubCell"/>
</dbReference>
<dbReference type="Pfam" id="PF03706">
    <property type="entry name" value="LPG_synthase_TM"/>
    <property type="match status" value="1"/>
</dbReference>
<evidence type="ECO:0000256" key="3">
    <source>
        <dbReference type="ARBA" id="ARBA00022692"/>
    </source>
</evidence>
<dbReference type="AlphaFoldDB" id="A0A9D9NBP0"/>
<sequence length="353" mass="40025">MSSSYSKPFKYVISLAIALVLMWFSFRGVKWDDFIAGLRSCRWEYILLSMAASIVAFYVRGLRWRELLLPIDPSIRRITAFNAVNIGYIANFVFPRIGEFVRCGVITGNSASVREPSPSSAREDGNGRREIRRLASYDKVLGTVVLERSWDMVTMLIFLLCLLTFRWEKFGTFFAEKMWAPLERSFSFSVWWFVLSTAIIFAAVVFLIIRNRNNNAFCSKLFSICRGLLQGVGSCMKMQHKWLFFAQTAVIWAMYWLMSASTMWALPDLDALNIVDALFLMVAGSLGWLVPVPGGFGAFHFIVSIALSTIYGIPFELGIIFATLSHESQAITMAVCGGGSYLYETLCRKDRKE</sequence>
<evidence type="ECO:0000313" key="8">
    <source>
        <dbReference type="Proteomes" id="UP000823660"/>
    </source>
</evidence>
<feature type="transmembrane region" description="Helical" evidence="6">
    <location>
        <begin position="12"/>
        <end position="30"/>
    </location>
</feature>
<evidence type="ECO:0000256" key="5">
    <source>
        <dbReference type="ARBA" id="ARBA00023136"/>
    </source>
</evidence>
<keyword evidence="3 6" id="KW-0812">Transmembrane</keyword>
<dbReference type="EMBL" id="JADIMH010000041">
    <property type="protein sequence ID" value="MBO8467553.1"/>
    <property type="molecule type" value="Genomic_DNA"/>
</dbReference>
<proteinExistence type="predicted"/>
<evidence type="ECO:0000256" key="6">
    <source>
        <dbReference type="SAM" id="Phobius"/>
    </source>
</evidence>
<evidence type="ECO:0000256" key="2">
    <source>
        <dbReference type="ARBA" id="ARBA00022475"/>
    </source>
</evidence>
<evidence type="ECO:0000256" key="4">
    <source>
        <dbReference type="ARBA" id="ARBA00022989"/>
    </source>
</evidence>
<reference evidence="7" key="1">
    <citation type="submission" date="2020-10" db="EMBL/GenBank/DDBJ databases">
        <authorList>
            <person name="Gilroy R."/>
        </authorList>
    </citation>
    <scope>NUCLEOTIDE SEQUENCE</scope>
    <source>
        <strain evidence="7">B1-15692</strain>
    </source>
</reference>
<feature type="transmembrane region" description="Helical" evidence="6">
    <location>
        <begin position="271"/>
        <end position="289"/>
    </location>
</feature>
<reference evidence="7" key="2">
    <citation type="journal article" date="2021" name="PeerJ">
        <title>Extensive microbial diversity within the chicken gut microbiome revealed by metagenomics and culture.</title>
        <authorList>
            <person name="Gilroy R."/>
            <person name="Ravi A."/>
            <person name="Getino M."/>
            <person name="Pursley I."/>
            <person name="Horton D.L."/>
            <person name="Alikhan N.F."/>
            <person name="Baker D."/>
            <person name="Gharbi K."/>
            <person name="Hall N."/>
            <person name="Watson M."/>
            <person name="Adriaenssens E.M."/>
            <person name="Foster-Nyarko E."/>
            <person name="Jarju S."/>
            <person name="Secka A."/>
            <person name="Antonio M."/>
            <person name="Oren A."/>
            <person name="Chaudhuri R.R."/>
            <person name="La Ragione R."/>
            <person name="Hildebrand F."/>
            <person name="Pallen M.J."/>
        </authorList>
    </citation>
    <scope>NUCLEOTIDE SEQUENCE</scope>
    <source>
        <strain evidence="7">B1-15692</strain>
    </source>
</reference>
<keyword evidence="2" id="KW-1003">Cell membrane</keyword>
<organism evidence="7 8">
    <name type="scientific">Candidatus Cryptobacteroides faecipullorum</name>
    <dbReference type="NCBI Taxonomy" id="2840764"/>
    <lineage>
        <taxon>Bacteria</taxon>
        <taxon>Pseudomonadati</taxon>
        <taxon>Bacteroidota</taxon>
        <taxon>Bacteroidia</taxon>
        <taxon>Bacteroidales</taxon>
        <taxon>Candidatus Cryptobacteroides</taxon>
    </lineage>
</organism>
<name>A0A9D9NBP0_9BACT</name>